<name>A0A937CSH2_9BURK</name>
<sequence>MKLQPFVQVDDTPFSVSPEDILRTHGKPWRSGRNGVGLHEMDYGHVVYRFQDCGRLEEVTLQAQVVAIGNVAVPFDALAGFIRGQDPRAFERAGFLVSPGFGMAFDPREPFWVTALARHCLGEWEAL</sequence>
<reference evidence="1 2" key="1">
    <citation type="journal article" date="2017" name="Int. J. Syst. Evol. Microbiol.">
        <title>Ramlibacter monticola sp. nov., isolated from forest soil.</title>
        <authorList>
            <person name="Chaudhary D.K."/>
            <person name="Kim J."/>
        </authorList>
    </citation>
    <scope>NUCLEOTIDE SEQUENCE [LARGE SCALE GENOMIC DNA]</scope>
    <source>
        <strain evidence="1 2">KACC 19175</strain>
    </source>
</reference>
<accession>A0A937CSH2</accession>
<dbReference type="AlphaFoldDB" id="A0A937CSH2"/>
<comment type="caution">
    <text evidence="1">The sequence shown here is derived from an EMBL/GenBank/DDBJ whole genome shotgun (WGS) entry which is preliminary data.</text>
</comment>
<proteinExistence type="predicted"/>
<evidence type="ECO:0000313" key="2">
    <source>
        <dbReference type="Proteomes" id="UP000599109"/>
    </source>
</evidence>
<dbReference type="Proteomes" id="UP000599109">
    <property type="component" value="Unassembled WGS sequence"/>
</dbReference>
<organism evidence="1 2">
    <name type="scientific">Ramlibacter monticola</name>
    <dbReference type="NCBI Taxonomy" id="1926872"/>
    <lineage>
        <taxon>Bacteria</taxon>
        <taxon>Pseudomonadati</taxon>
        <taxon>Pseudomonadota</taxon>
        <taxon>Betaproteobacteria</taxon>
        <taxon>Burkholderiales</taxon>
        <taxon>Comamonadaceae</taxon>
        <taxon>Ramlibacter</taxon>
    </lineage>
</organism>
<gene>
    <name evidence="1" type="ORF">JJ685_08550</name>
</gene>
<evidence type="ECO:0000313" key="1">
    <source>
        <dbReference type="EMBL" id="MBL0391186.1"/>
    </source>
</evidence>
<keyword evidence="2" id="KW-1185">Reference proteome</keyword>
<dbReference type="EMBL" id="JAEQNE010000002">
    <property type="protein sequence ID" value="MBL0391186.1"/>
    <property type="molecule type" value="Genomic_DNA"/>
</dbReference>
<protein>
    <submittedName>
        <fullName evidence="1">Uncharacterized protein</fullName>
    </submittedName>
</protein>